<dbReference type="GO" id="GO:0005829">
    <property type="term" value="C:cytosol"/>
    <property type="evidence" value="ECO:0007669"/>
    <property type="project" value="TreeGrafter"/>
</dbReference>
<proteinExistence type="inferred from homology"/>
<dbReference type="InterPro" id="IPR002376">
    <property type="entry name" value="Formyl_transf_N"/>
</dbReference>
<dbReference type="SUPFAM" id="SSF50486">
    <property type="entry name" value="FMT C-terminal domain-like"/>
    <property type="match status" value="1"/>
</dbReference>
<dbReference type="EC" id="2.1.2.9" evidence="2"/>
<sequence>MARLAFLGTPDVAVLTLEGLHNAGHEIALVVSQPDVRRSRGGTLQPSPVKAAALSLGLEVTDDLDKLNDVALDGVIVVAYGKIIPDDLLNKFLMINIHFSLLPRWRGAAPLERALLAGDPTTGVCVMKIVSELDAGPVYARADLEIGEKSLEELRSELGVIGTALVVDLLEDGLESLPEPTTQTGEVVYAAKMKKDEFLLDFTQPAAHVLRVIRLGSSFTFIENRRLRILSATLVPEYSGSPGELVGEVVGTGQGGLRLERVQGEGGREMEASAWRRGVRDQGILRLGATQGP</sequence>
<keyword evidence="3" id="KW-0808">Transferase</keyword>
<keyword evidence="4" id="KW-0648">Protein biosynthesis</keyword>
<comment type="similarity">
    <text evidence="1">Belongs to the Fmt family.</text>
</comment>
<feature type="domain" description="Formyl transferase C-terminal" evidence="6">
    <location>
        <begin position="192"/>
        <end position="279"/>
    </location>
</feature>
<dbReference type="Pfam" id="PF02911">
    <property type="entry name" value="Formyl_trans_C"/>
    <property type="match status" value="1"/>
</dbReference>
<evidence type="ECO:0000313" key="7">
    <source>
        <dbReference type="EMBL" id="CAB4883597.1"/>
    </source>
</evidence>
<evidence type="ECO:0000256" key="4">
    <source>
        <dbReference type="ARBA" id="ARBA00022917"/>
    </source>
</evidence>
<evidence type="ECO:0000256" key="3">
    <source>
        <dbReference type="ARBA" id="ARBA00022679"/>
    </source>
</evidence>
<dbReference type="EMBL" id="CAFBPM010000037">
    <property type="protein sequence ID" value="CAB5032848.1"/>
    <property type="molecule type" value="Genomic_DNA"/>
</dbReference>
<dbReference type="AlphaFoldDB" id="A0A6J7EJP1"/>
<dbReference type="GO" id="GO:0004479">
    <property type="term" value="F:methionyl-tRNA formyltransferase activity"/>
    <property type="evidence" value="ECO:0007669"/>
    <property type="project" value="UniProtKB-EC"/>
</dbReference>
<organism evidence="7">
    <name type="scientific">freshwater metagenome</name>
    <dbReference type="NCBI Taxonomy" id="449393"/>
    <lineage>
        <taxon>unclassified sequences</taxon>
        <taxon>metagenomes</taxon>
        <taxon>ecological metagenomes</taxon>
    </lineage>
</organism>
<evidence type="ECO:0000313" key="8">
    <source>
        <dbReference type="EMBL" id="CAB5032848.1"/>
    </source>
</evidence>
<evidence type="ECO:0000259" key="5">
    <source>
        <dbReference type="Pfam" id="PF00551"/>
    </source>
</evidence>
<reference evidence="7" key="1">
    <citation type="submission" date="2020-05" db="EMBL/GenBank/DDBJ databases">
        <authorList>
            <person name="Chiriac C."/>
            <person name="Salcher M."/>
            <person name="Ghai R."/>
            <person name="Kavagutti S V."/>
        </authorList>
    </citation>
    <scope>NUCLEOTIDE SEQUENCE</scope>
</reference>
<dbReference type="Pfam" id="PF00551">
    <property type="entry name" value="Formyl_trans_N"/>
    <property type="match status" value="1"/>
</dbReference>
<dbReference type="InterPro" id="IPR011034">
    <property type="entry name" value="Formyl_transferase-like_C_sf"/>
</dbReference>
<accession>A0A6J7EJP1</accession>
<name>A0A6J7EJP1_9ZZZZ</name>
<dbReference type="PANTHER" id="PTHR11138:SF5">
    <property type="entry name" value="METHIONYL-TRNA FORMYLTRANSFERASE, MITOCHONDRIAL"/>
    <property type="match status" value="1"/>
</dbReference>
<protein>
    <recommendedName>
        <fullName evidence="2">methionyl-tRNA formyltransferase</fullName>
        <ecNumber evidence="2">2.1.2.9</ecNumber>
    </recommendedName>
</protein>
<evidence type="ECO:0000259" key="6">
    <source>
        <dbReference type="Pfam" id="PF02911"/>
    </source>
</evidence>
<dbReference type="SUPFAM" id="SSF53328">
    <property type="entry name" value="Formyltransferase"/>
    <property type="match status" value="1"/>
</dbReference>
<dbReference type="PANTHER" id="PTHR11138">
    <property type="entry name" value="METHIONYL-TRNA FORMYLTRANSFERASE"/>
    <property type="match status" value="1"/>
</dbReference>
<dbReference type="InterPro" id="IPR036477">
    <property type="entry name" value="Formyl_transf_N_sf"/>
</dbReference>
<feature type="domain" description="Formyl transferase N-terminal" evidence="5">
    <location>
        <begin position="3"/>
        <end position="149"/>
    </location>
</feature>
<dbReference type="InterPro" id="IPR005793">
    <property type="entry name" value="Formyl_trans_C"/>
</dbReference>
<evidence type="ECO:0000256" key="1">
    <source>
        <dbReference type="ARBA" id="ARBA00010699"/>
    </source>
</evidence>
<evidence type="ECO:0000256" key="2">
    <source>
        <dbReference type="ARBA" id="ARBA00012261"/>
    </source>
</evidence>
<dbReference type="EMBL" id="CAFBLT010000003">
    <property type="protein sequence ID" value="CAB4883597.1"/>
    <property type="molecule type" value="Genomic_DNA"/>
</dbReference>
<dbReference type="CDD" id="cd08646">
    <property type="entry name" value="FMT_core_Met-tRNA-FMT_N"/>
    <property type="match status" value="1"/>
</dbReference>
<dbReference type="Gene3D" id="3.40.50.12230">
    <property type="match status" value="1"/>
</dbReference>
<gene>
    <name evidence="7" type="ORF">UFOPK3427_01788</name>
    <name evidence="8" type="ORF">UFOPK4112_01871</name>
</gene>
<dbReference type="InterPro" id="IPR041711">
    <property type="entry name" value="Met-tRNA-FMT_N"/>
</dbReference>